<keyword evidence="8 9" id="KW-0694">RNA-binding</keyword>
<dbReference type="InterPro" id="IPR014720">
    <property type="entry name" value="dsRBD_dom"/>
</dbReference>
<dbReference type="CDD" id="cd00593">
    <property type="entry name" value="RIBOc"/>
    <property type="match status" value="1"/>
</dbReference>
<dbReference type="GO" id="GO:0005737">
    <property type="term" value="C:cytoplasm"/>
    <property type="evidence" value="ECO:0007669"/>
    <property type="project" value="UniProtKB-SubCell"/>
</dbReference>
<comment type="cofactor">
    <cofactor evidence="9">
        <name>Mg(2+)</name>
        <dbReference type="ChEBI" id="CHEBI:18420"/>
    </cofactor>
</comment>
<feature type="binding site" evidence="9">
    <location>
        <position position="118"/>
    </location>
    <ligand>
        <name>Mg(2+)</name>
        <dbReference type="ChEBI" id="CHEBI:18420"/>
    </ligand>
</feature>
<evidence type="ECO:0000256" key="3">
    <source>
        <dbReference type="ARBA" id="ARBA00022552"/>
    </source>
</evidence>
<evidence type="ECO:0000313" key="10">
    <source>
        <dbReference type="EMBL" id="QQL45271.1"/>
    </source>
</evidence>
<dbReference type="PANTHER" id="PTHR11207:SF0">
    <property type="entry name" value="RIBONUCLEASE 3"/>
    <property type="match status" value="1"/>
</dbReference>
<dbReference type="GO" id="GO:0019843">
    <property type="term" value="F:rRNA binding"/>
    <property type="evidence" value="ECO:0007669"/>
    <property type="project" value="UniProtKB-KW"/>
</dbReference>
<dbReference type="EC" id="3.1.26.3" evidence="9"/>
<feature type="binding site" evidence="9">
    <location>
        <position position="42"/>
    </location>
    <ligand>
        <name>Mg(2+)</name>
        <dbReference type="ChEBI" id="CHEBI:18420"/>
    </ligand>
</feature>
<keyword evidence="7 9" id="KW-0378">Hydrolase</keyword>
<dbReference type="GO" id="GO:0006397">
    <property type="term" value="P:mRNA processing"/>
    <property type="evidence" value="ECO:0007669"/>
    <property type="project" value="UniProtKB-UniRule"/>
</dbReference>
<keyword evidence="4 9" id="KW-0507">mRNA processing</keyword>
<dbReference type="Pfam" id="PF14622">
    <property type="entry name" value="Ribonucleas_3_3"/>
    <property type="match status" value="1"/>
</dbReference>
<gene>
    <name evidence="9 10" type="primary">rnc</name>
    <name evidence="10" type="ORF">G3M56_001400</name>
</gene>
<feature type="binding site" evidence="9">
    <location>
        <position position="115"/>
    </location>
    <ligand>
        <name>Mg(2+)</name>
        <dbReference type="ChEBI" id="CHEBI:18420"/>
    </ligand>
</feature>
<comment type="catalytic activity">
    <reaction evidence="1 9">
        <text>Endonucleolytic cleavage to 5'-phosphomonoester.</text>
        <dbReference type="EC" id="3.1.26.3"/>
    </reaction>
</comment>
<evidence type="ECO:0000313" key="11">
    <source>
        <dbReference type="Proteomes" id="UP000475117"/>
    </source>
</evidence>
<dbReference type="PANTHER" id="PTHR11207">
    <property type="entry name" value="RIBONUCLEASE III"/>
    <property type="match status" value="1"/>
</dbReference>
<evidence type="ECO:0000256" key="9">
    <source>
        <dbReference type="HAMAP-Rule" id="MF_00104"/>
    </source>
</evidence>
<keyword evidence="9" id="KW-0819">tRNA processing</keyword>
<dbReference type="RefSeq" id="WP_164363964.1">
    <property type="nucleotide sequence ID" value="NZ_CP066776.1"/>
</dbReference>
<keyword evidence="9" id="KW-0479">Metal-binding</keyword>
<accession>A0A6B3LB38</accession>
<dbReference type="GO" id="GO:0008033">
    <property type="term" value="P:tRNA processing"/>
    <property type="evidence" value="ECO:0007669"/>
    <property type="project" value="UniProtKB-KW"/>
</dbReference>
<dbReference type="PROSITE" id="PS50142">
    <property type="entry name" value="RNASE_3_2"/>
    <property type="match status" value="1"/>
</dbReference>
<dbReference type="KEGG" id="soa:G3M56_001400"/>
<keyword evidence="11" id="KW-1185">Reference proteome</keyword>
<evidence type="ECO:0000256" key="4">
    <source>
        <dbReference type="ARBA" id="ARBA00022664"/>
    </source>
</evidence>
<feature type="active site" evidence="9">
    <location>
        <position position="118"/>
    </location>
</feature>
<evidence type="ECO:0000256" key="6">
    <source>
        <dbReference type="ARBA" id="ARBA00022759"/>
    </source>
</evidence>
<proteinExistence type="inferred from homology"/>
<dbReference type="HAMAP" id="MF_00104">
    <property type="entry name" value="RNase_III"/>
    <property type="match status" value="1"/>
</dbReference>
<keyword evidence="3 9" id="KW-0698">rRNA processing</keyword>
<dbReference type="PROSITE" id="PS50137">
    <property type="entry name" value="DS_RBD"/>
    <property type="match status" value="1"/>
</dbReference>
<dbReference type="SUPFAM" id="SSF69065">
    <property type="entry name" value="RNase III domain-like"/>
    <property type="match status" value="1"/>
</dbReference>
<dbReference type="GO" id="GO:0010468">
    <property type="term" value="P:regulation of gene expression"/>
    <property type="evidence" value="ECO:0007669"/>
    <property type="project" value="TreeGrafter"/>
</dbReference>
<comment type="subunit">
    <text evidence="9">Homodimer.</text>
</comment>
<dbReference type="CDD" id="cd10845">
    <property type="entry name" value="DSRM_RNAse_III_family"/>
    <property type="match status" value="1"/>
</dbReference>
<dbReference type="FunFam" id="1.10.1520.10:FF:000001">
    <property type="entry name" value="Ribonuclease 3"/>
    <property type="match status" value="1"/>
</dbReference>
<dbReference type="Gene3D" id="3.30.160.20">
    <property type="match status" value="1"/>
</dbReference>
<keyword evidence="9" id="KW-0699">rRNA-binding</keyword>
<reference evidence="10 11" key="1">
    <citation type="submission" date="2020-12" db="EMBL/GenBank/DDBJ databases">
        <title>Sulforoseuscoccus oceanibium gen. nov., sp. nov., a representative of the phylum Verrucomicrobia with special cytoplasmic membrane, and proposal of Sulforoseuscoccusaceae fam. nov.</title>
        <authorList>
            <person name="Xi F."/>
        </authorList>
    </citation>
    <scope>NUCLEOTIDE SEQUENCE [LARGE SCALE GENOMIC DNA]</scope>
    <source>
        <strain evidence="10 11">T37</strain>
    </source>
</reference>
<dbReference type="Proteomes" id="UP000475117">
    <property type="component" value="Chromosome"/>
</dbReference>
<feature type="active site" evidence="9">
    <location>
        <position position="46"/>
    </location>
</feature>
<dbReference type="InterPro" id="IPR036389">
    <property type="entry name" value="RNase_III_sf"/>
</dbReference>
<dbReference type="GO" id="GO:0046872">
    <property type="term" value="F:metal ion binding"/>
    <property type="evidence" value="ECO:0007669"/>
    <property type="project" value="UniProtKB-KW"/>
</dbReference>
<dbReference type="EMBL" id="CP066776">
    <property type="protein sequence ID" value="QQL45271.1"/>
    <property type="molecule type" value="Genomic_DNA"/>
</dbReference>
<dbReference type="NCBIfam" id="TIGR02191">
    <property type="entry name" value="RNaseIII"/>
    <property type="match status" value="1"/>
</dbReference>
<evidence type="ECO:0000256" key="8">
    <source>
        <dbReference type="ARBA" id="ARBA00022884"/>
    </source>
</evidence>
<dbReference type="AlphaFoldDB" id="A0A6B3LB38"/>
<organism evidence="10 11">
    <name type="scientific">Sulfuriroseicoccus oceanibius</name>
    <dbReference type="NCBI Taxonomy" id="2707525"/>
    <lineage>
        <taxon>Bacteria</taxon>
        <taxon>Pseudomonadati</taxon>
        <taxon>Verrucomicrobiota</taxon>
        <taxon>Verrucomicrobiia</taxon>
        <taxon>Verrucomicrobiales</taxon>
        <taxon>Verrucomicrobiaceae</taxon>
        <taxon>Sulfuriroseicoccus</taxon>
    </lineage>
</organism>
<dbReference type="InterPro" id="IPR011907">
    <property type="entry name" value="RNase_III"/>
</dbReference>
<dbReference type="SMART" id="SM00358">
    <property type="entry name" value="DSRM"/>
    <property type="match status" value="1"/>
</dbReference>
<evidence type="ECO:0000256" key="2">
    <source>
        <dbReference type="ARBA" id="ARBA00010183"/>
    </source>
</evidence>
<dbReference type="InterPro" id="IPR000999">
    <property type="entry name" value="RNase_III_dom"/>
</dbReference>
<dbReference type="PROSITE" id="PS00517">
    <property type="entry name" value="RNASE_3_1"/>
    <property type="match status" value="1"/>
</dbReference>
<dbReference type="GO" id="GO:0004525">
    <property type="term" value="F:ribonuclease III activity"/>
    <property type="evidence" value="ECO:0007669"/>
    <property type="project" value="UniProtKB-UniRule"/>
</dbReference>
<keyword evidence="9" id="KW-0460">Magnesium</keyword>
<name>A0A6B3LB38_9BACT</name>
<evidence type="ECO:0000256" key="5">
    <source>
        <dbReference type="ARBA" id="ARBA00022722"/>
    </source>
</evidence>
<keyword evidence="6 9" id="KW-0255">Endonuclease</keyword>
<dbReference type="Pfam" id="PF00035">
    <property type="entry name" value="dsrm"/>
    <property type="match status" value="1"/>
</dbReference>
<dbReference type="GO" id="GO:0003725">
    <property type="term" value="F:double-stranded RNA binding"/>
    <property type="evidence" value="ECO:0007669"/>
    <property type="project" value="TreeGrafter"/>
</dbReference>
<dbReference type="GO" id="GO:0006364">
    <property type="term" value="P:rRNA processing"/>
    <property type="evidence" value="ECO:0007669"/>
    <property type="project" value="UniProtKB-UniRule"/>
</dbReference>
<comment type="similarity">
    <text evidence="2">Belongs to the ribonuclease III family.</text>
</comment>
<protein>
    <recommendedName>
        <fullName evidence="9">Ribonuclease 3</fullName>
        <ecNumber evidence="9">3.1.26.3</ecNumber>
    </recommendedName>
    <alternativeName>
        <fullName evidence="9">Ribonuclease III</fullName>
        <shortName evidence="9">RNase III</shortName>
    </alternativeName>
</protein>
<dbReference type="Gene3D" id="1.10.1520.10">
    <property type="entry name" value="Ribonuclease III domain"/>
    <property type="match status" value="1"/>
</dbReference>
<dbReference type="SMART" id="SM00535">
    <property type="entry name" value="RIBOc"/>
    <property type="match status" value="1"/>
</dbReference>
<keyword evidence="5 9" id="KW-0540">Nuclease</keyword>
<comment type="function">
    <text evidence="9">Digests double-stranded RNA. Involved in the processing of primary rRNA transcript to yield the immediate precursors to the large and small rRNAs (23S and 16S). Processes some mRNAs, and tRNAs when they are encoded in the rRNA operon. Processes pre-crRNA and tracrRNA of type II CRISPR loci if present in the organism.</text>
</comment>
<keyword evidence="9" id="KW-0963">Cytoplasm</keyword>
<comment type="subcellular location">
    <subcellularLocation>
        <location evidence="9">Cytoplasm</location>
    </subcellularLocation>
</comment>
<dbReference type="SUPFAM" id="SSF54768">
    <property type="entry name" value="dsRNA-binding domain-like"/>
    <property type="match status" value="1"/>
</dbReference>
<sequence>MKTLEQQLGYKFRNSLLLGEALTHPSLAYESIKPHFDNQRLEFLGDAVLQLVLTEELYRRFPQFREGRLTKLRARLVSRSGLRVFADRISLGDFVLLGKGEEANGGRQRSSTLADAYEALIGAVYLDSSLDAVREVIVSICRPELDAISDEEDQLMETNPKGELQEVLQSIGNAGPSYVTVAESGPDHDKTFEAEVRWNDMTLGSGKGPSKKIAETDAARSALELRVWESEQASEAAS</sequence>
<evidence type="ECO:0000256" key="7">
    <source>
        <dbReference type="ARBA" id="ARBA00022801"/>
    </source>
</evidence>
<evidence type="ECO:0000256" key="1">
    <source>
        <dbReference type="ARBA" id="ARBA00000109"/>
    </source>
</evidence>